<feature type="compositionally biased region" description="Low complexity" evidence="10">
    <location>
        <begin position="957"/>
        <end position="974"/>
    </location>
</feature>
<evidence type="ECO:0000256" key="7">
    <source>
        <dbReference type="ARBA" id="ARBA00023163"/>
    </source>
</evidence>
<feature type="compositionally biased region" description="Polar residues" evidence="10">
    <location>
        <begin position="975"/>
        <end position="985"/>
    </location>
</feature>
<evidence type="ECO:0000256" key="4">
    <source>
        <dbReference type="ARBA" id="ARBA00022833"/>
    </source>
</evidence>
<gene>
    <name evidence="13" type="primary">ABSGL_10466.1 scaffold 12026</name>
</gene>
<feature type="region of interest" description="Disordered" evidence="10">
    <location>
        <begin position="710"/>
        <end position="738"/>
    </location>
</feature>
<feature type="region of interest" description="Disordered" evidence="10">
    <location>
        <begin position="940"/>
        <end position="989"/>
    </location>
</feature>
<evidence type="ECO:0000256" key="5">
    <source>
        <dbReference type="ARBA" id="ARBA00023015"/>
    </source>
</evidence>
<keyword evidence="2 9" id="KW-0728">SH3 domain</keyword>
<feature type="compositionally biased region" description="Low complexity" evidence="10">
    <location>
        <begin position="1315"/>
        <end position="1349"/>
    </location>
</feature>
<dbReference type="Proteomes" id="UP000078561">
    <property type="component" value="Unassembled WGS sequence"/>
</dbReference>
<feature type="domain" description="SH3" evidence="11">
    <location>
        <begin position="765"/>
        <end position="826"/>
    </location>
</feature>
<proteinExistence type="predicted"/>
<feature type="compositionally biased region" description="Polar residues" evidence="10">
    <location>
        <begin position="1292"/>
        <end position="1307"/>
    </location>
</feature>
<reference evidence="13" key="1">
    <citation type="submission" date="2016-04" db="EMBL/GenBank/DDBJ databases">
        <authorList>
            <person name="Evans L.H."/>
            <person name="Alamgir A."/>
            <person name="Owens N."/>
            <person name="Weber N.D."/>
            <person name="Virtaneva K."/>
            <person name="Barbian K."/>
            <person name="Babar A."/>
            <person name="Rosenke K."/>
        </authorList>
    </citation>
    <scope>NUCLEOTIDE SEQUENCE [LARGE SCALE GENOMIC DNA]</scope>
    <source>
        <strain evidence="13">CBS 101.48</strain>
    </source>
</reference>
<dbReference type="GO" id="GO:0006351">
    <property type="term" value="P:DNA-templated transcription"/>
    <property type="evidence" value="ECO:0007669"/>
    <property type="project" value="InterPro"/>
</dbReference>
<feature type="compositionally biased region" description="Acidic residues" evidence="10">
    <location>
        <begin position="1280"/>
        <end position="1290"/>
    </location>
</feature>
<keyword evidence="8" id="KW-0539">Nucleus</keyword>
<feature type="compositionally biased region" description="Polar residues" evidence="10">
    <location>
        <begin position="1180"/>
        <end position="1194"/>
    </location>
</feature>
<keyword evidence="6" id="KW-0238">DNA-binding</keyword>
<evidence type="ECO:0000256" key="1">
    <source>
        <dbReference type="ARBA" id="ARBA00004123"/>
    </source>
</evidence>
<dbReference type="OrthoDB" id="39175at2759"/>
<evidence type="ECO:0000256" key="9">
    <source>
        <dbReference type="PROSITE-ProRule" id="PRU00192"/>
    </source>
</evidence>
<dbReference type="STRING" id="4829.A0A168QFY6"/>
<sequence>MDIDLPQKRQRVSKACEQCRNKKVKCGGQLPSCSNCMIQHIECTYKAITKKRGPPKGYIEAIEGRLQRLEALIGSIIQEDDPRFQAILSELNAPLQTASGELIRPRKSGNVTSSYDTTTMTSSPTSSSDIQHTGLLPGLESPSLSSQQQQQQQQQQEQQLQQDHRLQQEGGLRHPKLEQDLDSGPYQGESSMESSKDRATGEAESSDNLGNLSVDESGQLRYYGKSSGFYMLRNSQNFRNGAFRFNSKGYRDDSNRVNSLEQLIIDPFELPPRDLSEKLLDLYFAHFYTLLPIVHKDSFYEAYNSTNNPPSPLLLNAMYAVASRICSDERVRTTPDQPATAGDVFFERARILLDFEYDDFKVSTVQSLLLMSSHQNGALKSIRGWIYSGMAFRMGQNLGLHCNCDSWDLTHAQKEERKRVFYCCFVIDRLACAMHGRSPVIDERDCDTPYPQDNDKCDEGKRVDKIMDNFHALIKLCDLLGAVLRDIYSVRGRQQLKRMSSPDALIAKLDKALNNWMAKLPMAARYRPPNTRMAEEAPAPSLALCQIHMLYYTTLILLHRPFIPGPTQTEAPSVFPSREICTYAANKILDIVVSLMKEGRLANVNNYTLYFMFTAGIIFIGDASDTTTESIDAFDARISINKIIHAMDTVETTWITSARHSNILGELAGLRDINLETVNDNYKRSMQQQQPQQQAPSMVMPNSPILKAVSSSFTAQQSSQQSSPQQQQHQLQSQQHRYRVPQTPYQEAVGNITPSAMDSYMDDRLSTSSYKVLYDYDAQRNDELSLKVGDIVHIIQHDSDEWCIAENKETGQQGAVPTNFLEQVNQPPCPAATPALNDGPILAKVLQDYAAQEPEELSLWENGVVTILDQHVAEGWWKGDLNGKTGVFPAKHVKLIDAHEQVADTGENVSSQRQSFKLAAYGVKQGGIGSILAGGFNLRKKGSKKDASGHEETKPAQTSPSQQQSQQQQKEPSSITKANDSTGVKSSAECEKAMVTSPYDPQNDDELQLIPGAYVTITDKMEDQGWWKGLNEKNEQGVFPSNFVQIISSEGVPVRPLRARPPTIKTDSQASIPQSSLASPTGMAKPPPVPVGTRPSSLLTRRPTGSNEQQGAPPPRPITSPPLHSRSTSSTIKDSSNPTQSHKRTPSIPLMSPDLPPIRSDNSHDQHPVRPSRPVPSPGSIGTNSNQTAPTSPTLEEKHSGLAKVPKVFGKHQAAPSPPPRSSRPNSQASSLNTASDSISLHALVDDYKADTGDNSPSPMPPPRAPKRTIPLVPSKNSIPEEEEDDDDESIPPQQHSRESSIGSNSNKNEDAQVSTSTSSSSLLSSSTNMKRAGSLPTNNSNNNGTGLNLVAASMDPLELKLRQWFKEEADHMRQYFESRLEDERSQRLKLEMELESLKRQLA</sequence>
<dbReference type="SMART" id="SM00326">
    <property type="entry name" value="SH3"/>
    <property type="match status" value="3"/>
</dbReference>
<dbReference type="InterPro" id="IPR001138">
    <property type="entry name" value="Zn2Cys6_DnaBD"/>
</dbReference>
<dbReference type="CDD" id="cd00067">
    <property type="entry name" value="GAL4"/>
    <property type="match status" value="1"/>
</dbReference>
<evidence type="ECO:0000256" key="6">
    <source>
        <dbReference type="ARBA" id="ARBA00023125"/>
    </source>
</evidence>
<keyword evidence="3" id="KW-0479">Metal-binding</keyword>
<dbReference type="PROSITE" id="PS50002">
    <property type="entry name" value="SH3"/>
    <property type="match status" value="3"/>
</dbReference>
<dbReference type="PROSITE" id="PS00463">
    <property type="entry name" value="ZN2_CY6_FUNGAL_1"/>
    <property type="match status" value="1"/>
</dbReference>
<feature type="compositionally biased region" description="Basic and acidic residues" evidence="10">
    <location>
        <begin position="944"/>
        <end position="954"/>
    </location>
</feature>
<feature type="compositionally biased region" description="Basic and acidic residues" evidence="10">
    <location>
        <begin position="162"/>
        <end position="179"/>
    </location>
</feature>
<dbReference type="GO" id="GO:0000981">
    <property type="term" value="F:DNA-binding transcription factor activity, RNA polymerase II-specific"/>
    <property type="evidence" value="ECO:0007669"/>
    <property type="project" value="InterPro"/>
</dbReference>
<dbReference type="Pfam" id="PF00018">
    <property type="entry name" value="SH3_1"/>
    <property type="match status" value="1"/>
</dbReference>
<evidence type="ECO:0000313" key="14">
    <source>
        <dbReference type="Proteomes" id="UP000078561"/>
    </source>
</evidence>
<dbReference type="GO" id="GO:0003677">
    <property type="term" value="F:DNA binding"/>
    <property type="evidence" value="ECO:0007669"/>
    <property type="project" value="UniProtKB-KW"/>
</dbReference>
<evidence type="ECO:0000313" key="13">
    <source>
        <dbReference type="EMBL" id="SAM04600.1"/>
    </source>
</evidence>
<name>A0A168QFY6_ABSGL</name>
<evidence type="ECO:0008006" key="15">
    <source>
        <dbReference type="Google" id="ProtNLM"/>
    </source>
</evidence>
<evidence type="ECO:0000256" key="8">
    <source>
        <dbReference type="ARBA" id="ARBA00023242"/>
    </source>
</evidence>
<dbReference type="PANTHER" id="PTHR31313:SF78">
    <property type="entry name" value="TRANSCRIPTION FACTOR DOMAIN-CONTAINING PROTEIN"/>
    <property type="match status" value="1"/>
</dbReference>
<dbReference type="CDD" id="cd00174">
    <property type="entry name" value="SH3"/>
    <property type="match status" value="1"/>
</dbReference>
<dbReference type="Pfam" id="PF14604">
    <property type="entry name" value="SH3_9"/>
    <property type="match status" value="2"/>
</dbReference>
<dbReference type="SUPFAM" id="SSF50044">
    <property type="entry name" value="SH3-domain"/>
    <property type="match status" value="3"/>
</dbReference>
<comment type="subcellular location">
    <subcellularLocation>
        <location evidence="1">Nucleus</location>
    </subcellularLocation>
</comment>
<keyword evidence="7" id="KW-0804">Transcription</keyword>
<keyword evidence="4" id="KW-0862">Zinc</keyword>
<dbReference type="SMART" id="SM00906">
    <property type="entry name" value="Fungal_trans"/>
    <property type="match status" value="1"/>
</dbReference>
<keyword evidence="14" id="KW-1185">Reference proteome</keyword>
<feature type="compositionally biased region" description="Low complexity" evidence="10">
    <location>
        <begin position="710"/>
        <end position="735"/>
    </location>
</feature>
<dbReference type="InterPro" id="IPR007219">
    <property type="entry name" value="XnlR_reg_dom"/>
</dbReference>
<feature type="region of interest" description="Disordered" evidence="10">
    <location>
        <begin position="99"/>
        <end position="214"/>
    </location>
</feature>
<accession>A0A168QFY6</accession>
<dbReference type="InterPro" id="IPR036028">
    <property type="entry name" value="SH3-like_dom_sf"/>
</dbReference>
<dbReference type="Gene3D" id="2.30.30.40">
    <property type="entry name" value="SH3 Domains"/>
    <property type="match status" value="3"/>
</dbReference>
<dbReference type="SMART" id="SM00066">
    <property type="entry name" value="GAL4"/>
    <property type="match status" value="1"/>
</dbReference>
<evidence type="ECO:0000256" key="10">
    <source>
        <dbReference type="SAM" id="MobiDB-lite"/>
    </source>
</evidence>
<feature type="domain" description="SH3" evidence="11">
    <location>
        <begin position="838"/>
        <end position="898"/>
    </location>
</feature>
<dbReference type="GO" id="GO:0005634">
    <property type="term" value="C:nucleus"/>
    <property type="evidence" value="ECO:0007669"/>
    <property type="project" value="UniProtKB-SubCell"/>
</dbReference>
<dbReference type="PRINTS" id="PR00452">
    <property type="entry name" value="SH3DOMAIN"/>
</dbReference>
<dbReference type="InterPro" id="IPR036864">
    <property type="entry name" value="Zn2-C6_fun-type_DNA-bd_sf"/>
</dbReference>
<evidence type="ECO:0000256" key="2">
    <source>
        <dbReference type="ARBA" id="ARBA00022443"/>
    </source>
</evidence>
<dbReference type="GO" id="GO:0008270">
    <property type="term" value="F:zinc ion binding"/>
    <property type="evidence" value="ECO:0007669"/>
    <property type="project" value="InterPro"/>
</dbReference>
<dbReference type="InterPro" id="IPR051615">
    <property type="entry name" value="Transcr_Regulatory_Elem"/>
</dbReference>
<dbReference type="EMBL" id="LT554414">
    <property type="protein sequence ID" value="SAM04600.1"/>
    <property type="molecule type" value="Genomic_DNA"/>
</dbReference>
<evidence type="ECO:0000259" key="12">
    <source>
        <dbReference type="PROSITE" id="PS50048"/>
    </source>
</evidence>
<keyword evidence="5" id="KW-0805">Transcription regulation</keyword>
<evidence type="ECO:0000259" key="11">
    <source>
        <dbReference type="PROSITE" id="PS50002"/>
    </source>
</evidence>
<dbReference type="InParanoid" id="A0A168QFY6"/>
<dbReference type="Gene3D" id="4.10.240.10">
    <property type="entry name" value="Zn(2)-C6 fungal-type DNA-binding domain"/>
    <property type="match status" value="1"/>
</dbReference>
<evidence type="ECO:0000256" key="3">
    <source>
        <dbReference type="ARBA" id="ARBA00022723"/>
    </source>
</evidence>
<feature type="domain" description="Zn(2)-C6 fungal-type" evidence="12">
    <location>
        <begin position="15"/>
        <end position="45"/>
    </location>
</feature>
<feature type="compositionally biased region" description="Polar residues" evidence="10">
    <location>
        <begin position="1065"/>
        <end position="1079"/>
    </location>
</feature>
<dbReference type="PANTHER" id="PTHR31313">
    <property type="entry name" value="TY1 ENHANCER ACTIVATOR"/>
    <property type="match status" value="1"/>
</dbReference>
<organism evidence="13">
    <name type="scientific">Absidia glauca</name>
    <name type="common">Pin mould</name>
    <dbReference type="NCBI Taxonomy" id="4829"/>
    <lineage>
        <taxon>Eukaryota</taxon>
        <taxon>Fungi</taxon>
        <taxon>Fungi incertae sedis</taxon>
        <taxon>Mucoromycota</taxon>
        <taxon>Mucoromycotina</taxon>
        <taxon>Mucoromycetes</taxon>
        <taxon>Mucorales</taxon>
        <taxon>Cunninghamellaceae</taxon>
        <taxon>Absidia</taxon>
    </lineage>
</organism>
<feature type="compositionally biased region" description="Low complexity" evidence="10">
    <location>
        <begin position="1125"/>
        <end position="1136"/>
    </location>
</feature>
<dbReference type="PROSITE" id="PS50048">
    <property type="entry name" value="ZN2_CY6_FUNGAL_2"/>
    <property type="match status" value="1"/>
</dbReference>
<dbReference type="Pfam" id="PF04082">
    <property type="entry name" value="Fungal_trans"/>
    <property type="match status" value="1"/>
</dbReference>
<feature type="compositionally biased region" description="Low complexity" evidence="10">
    <location>
        <begin position="112"/>
        <end position="161"/>
    </location>
</feature>
<protein>
    <recommendedName>
        <fullName evidence="15">Zn(2)-C6 fungal-type domain-containing protein</fullName>
    </recommendedName>
</protein>
<dbReference type="InterPro" id="IPR001452">
    <property type="entry name" value="SH3_domain"/>
</dbReference>
<feature type="compositionally biased region" description="Polar residues" evidence="10">
    <location>
        <begin position="1094"/>
        <end position="1110"/>
    </location>
</feature>
<dbReference type="CDD" id="cd12148">
    <property type="entry name" value="fungal_TF_MHR"/>
    <property type="match status" value="1"/>
</dbReference>
<feature type="region of interest" description="Disordered" evidence="10">
    <location>
        <begin position="1054"/>
        <end position="1349"/>
    </location>
</feature>
<dbReference type="SUPFAM" id="SSF57701">
    <property type="entry name" value="Zn2/Cys6 DNA-binding domain"/>
    <property type="match status" value="1"/>
</dbReference>
<dbReference type="Pfam" id="PF00172">
    <property type="entry name" value="Zn_clus"/>
    <property type="match status" value="1"/>
</dbReference>
<feature type="domain" description="SH3" evidence="11">
    <location>
        <begin position="988"/>
        <end position="1049"/>
    </location>
</feature>